<feature type="transmembrane region" description="Helical" evidence="1">
    <location>
        <begin position="112"/>
        <end position="133"/>
    </location>
</feature>
<keyword evidence="1" id="KW-1133">Transmembrane helix</keyword>
<dbReference type="EMBL" id="QOCE01000043">
    <property type="protein sequence ID" value="RBW51761.1"/>
    <property type="molecule type" value="Genomic_DNA"/>
</dbReference>
<dbReference type="Proteomes" id="UP000252706">
    <property type="component" value="Unassembled WGS sequence"/>
</dbReference>
<reference evidence="2 3" key="1">
    <citation type="submission" date="2018-07" db="EMBL/GenBank/DDBJ databases">
        <title>Modular assembly of carbohydrate-degrading microbial communities in the ocean.</title>
        <authorList>
            <person name="Enke T.N."/>
            <person name="Datta M.S."/>
            <person name="Schwartzman J.A."/>
            <person name="Cermak N."/>
            <person name="Schmitz D.A."/>
            <person name="Barrere J."/>
            <person name="Cordero O.X."/>
        </authorList>
    </citation>
    <scope>NUCLEOTIDE SEQUENCE [LARGE SCALE GENOMIC DNA]</scope>
    <source>
        <strain evidence="2 3">C3M10</strain>
    </source>
</reference>
<dbReference type="InterPro" id="IPR023346">
    <property type="entry name" value="Lysozyme-like_dom_sf"/>
</dbReference>
<sequence length="173" mass="18355">MAAVAKTDTADVFQRLCQRRMRFLRGLHHWDTFKGGWTRRVMGDHPGVQIRDIGLTDRDMRLARDAGTIPAPAAVTPGKALEPTPSNSQPTGQELAVQISTKGKPMNEVKSFLASKTIWGAVIAVAPTALGFLGLNVTGADAAEAAQHVNAIITAAVGLLVVYGRVKATKAMG</sequence>
<evidence type="ECO:0000313" key="2">
    <source>
        <dbReference type="EMBL" id="RBW51761.1"/>
    </source>
</evidence>
<gene>
    <name evidence="2" type="ORF">DS909_17695</name>
</gene>
<name>A0A366WSJ7_9RHOB</name>
<keyword evidence="1" id="KW-0472">Membrane</keyword>
<dbReference type="AlphaFoldDB" id="A0A366WSJ7"/>
<evidence type="ECO:0000313" key="3">
    <source>
        <dbReference type="Proteomes" id="UP000252706"/>
    </source>
</evidence>
<feature type="transmembrane region" description="Helical" evidence="1">
    <location>
        <begin position="145"/>
        <end position="163"/>
    </location>
</feature>
<dbReference type="OrthoDB" id="7508901at2"/>
<dbReference type="RefSeq" id="WP_113824795.1">
    <property type="nucleotide sequence ID" value="NZ_QOCE01000043.1"/>
</dbReference>
<dbReference type="SUPFAM" id="SSF53955">
    <property type="entry name" value="Lysozyme-like"/>
    <property type="match status" value="1"/>
</dbReference>
<evidence type="ECO:0000256" key="1">
    <source>
        <dbReference type="SAM" id="Phobius"/>
    </source>
</evidence>
<comment type="caution">
    <text evidence="2">The sequence shown here is derived from an EMBL/GenBank/DDBJ whole genome shotgun (WGS) entry which is preliminary data.</text>
</comment>
<proteinExistence type="predicted"/>
<keyword evidence="1" id="KW-0812">Transmembrane</keyword>
<organism evidence="2 3">
    <name type="scientific">Phaeobacter gallaeciensis</name>
    <dbReference type="NCBI Taxonomy" id="60890"/>
    <lineage>
        <taxon>Bacteria</taxon>
        <taxon>Pseudomonadati</taxon>
        <taxon>Pseudomonadota</taxon>
        <taxon>Alphaproteobacteria</taxon>
        <taxon>Rhodobacterales</taxon>
        <taxon>Roseobacteraceae</taxon>
        <taxon>Phaeobacter</taxon>
    </lineage>
</organism>
<accession>A0A366WSJ7</accession>
<protein>
    <submittedName>
        <fullName evidence="2">Uncharacterized protein</fullName>
    </submittedName>
</protein>